<comment type="caution">
    <text evidence="2">The sequence shown here is derived from an EMBL/GenBank/DDBJ whole genome shotgun (WGS) entry which is preliminary data.</text>
</comment>
<dbReference type="PANTHER" id="PTHR43798:SF33">
    <property type="entry name" value="HYDROLASE, PUTATIVE (AFU_ORTHOLOGUE AFUA_2G14860)-RELATED"/>
    <property type="match status" value="1"/>
</dbReference>
<evidence type="ECO:0000259" key="1">
    <source>
        <dbReference type="Pfam" id="PF12697"/>
    </source>
</evidence>
<dbReference type="GO" id="GO:0016787">
    <property type="term" value="F:hydrolase activity"/>
    <property type="evidence" value="ECO:0007669"/>
    <property type="project" value="UniProtKB-KW"/>
</dbReference>
<accession>A0ABQ2SXM2</accession>
<evidence type="ECO:0000313" key="2">
    <source>
        <dbReference type="EMBL" id="GGS43332.1"/>
    </source>
</evidence>
<dbReference type="InterPro" id="IPR000073">
    <property type="entry name" value="AB_hydrolase_1"/>
</dbReference>
<dbReference type="Gene3D" id="3.40.50.1820">
    <property type="entry name" value="alpha/beta hydrolase"/>
    <property type="match status" value="1"/>
</dbReference>
<dbReference type="PRINTS" id="PR00111">
    <property type="entry name" value="ABHYDROLASE"/>
</dbReference>
<feature type="domain" description="AB hydrolase-1" evidence="1">
    <location>
        <begin position="52"/>
        <end position="290"/>
    </location>
</feature>
<evidence type="ECO:0000313" key="3">
    <source>
        <dbReference type="Proteomes" id="UP000620633"/>
    </source>
</evidence>
<dbReference type="InterPro" id="IPR029058">
    <property type="entry name" value="AB_hydrolase_fold"/>
</dbReference>
<dbReference type="InterPro" id="IPR050266">
    <property type="entry name" value="AB_hydrolase_sf"/>
</dbReference>
<protein>
    <submittedName>
        <fullName evidence="2">Alpha/beta hydrolase</fullName>
    </submittedName>
</protein>
<organism evidence="2 3">
    <name type="scientific">Deinococcus knuensis</name>
    <dbReference type="NCBI Taxonomy" id="1837380"/>
    <lineage>
        <taxon>Bacteria</taxon>
        <taxon>Thermotogati</taxon>
        <taxon>Deinococcota</taxon>
        <taxon>Deinococci</taxon>
        <taxon>Deinococcales</taxon>
        <taxon>Deinococcaceae</taxon>
        <taxon>Deinococcus</taxon>
    </lineage>
</organism>
<dbReference type="SUPFAM" id="SSF53474">
    <property type="entry name" value="alpha/beta-Hydrolases"/>
    <property type="match status" value="1"/>
</dbReference>
<gene>
    <name evidence="2" type="ORF">GCM10008961_38000</name>
</gene>
<sequence>MKCAEWRIRLSLWRRYAAEMIQPGGMIATATGHVQTRSIPATRTDGPDPPTLVLLSGMGVPASSWFTAEEEPIVAQMMREPVFLAPGVADLTTVLAYDRAGIGGSAPPTGPRGLNEAVAELEAVLKACAPGPVVLLGHSIGGLIAFEFTRRFPGRVSGLTLLDSSHPCQAERLNAVRTPQQQRAQQDMEQEIKAGHPERWDFEKVFRRGGDLQGTLPDLPLLVISRGQPFLPEHLTTDEQAPFTPAQAGGFTREWNALQSELALASSQGRRVVATGSGHYPHFDEPRLVLREVRAFLETL</sequence>
<keyword evidence="2" id="KW-0378">Hydrolase</keyword>
<keyword evidence="3" id="KW-1185">Reference proteome</keyword>
<reference evidence="3" key="1">
    <citation type="journal article" date="2019" name="Int. J. Syst. Evol. Microbiol.">
        <title>The Global Catalogue of Microorganisms (GCM) 10K type strain sequencing project: providing services to taxonomists for standard genome sequencing and annotation.</title>
        <authorList>
            <consortium name="The Broad Institute Genomics Platform"/>
            <consortium name="The Broad Institute Genome Sequencing Center for Infectious Disease"/>
            <person name="Wu L."/>
            <person name="Ma J."/>
        </authorList>
    </citation>
    <scope>NUCLEOTIDE SEQUENCE [LARGE SCALE GENOMIC DNA]</scope>
    <source>
        <strain evidence="3">JCM 31406</strain>
    </source>
</reference>
<dbReference type="EMBL" id="BMQO01000037">
    <property type="protein sequence ID" value="GGS43332.1"/>
    <property type="molecule type" value="Genomic_DNA"/>
</dbReference>
<dbReference type="Pfam" id="PF12697">
    <property type="entry name" value="Abhydrolase_6"/>
    <property type="match status" value="1"/>
</dbReference>
<dbReference type="Proteomes" id="UP000620633">
    <property type="component" value="Unassembled WGS sequence"/>
</dbReference>
<name>A0ABQ2SXM2_9DEIO</name>
<proteinExistence type="predicted"/>
<dbReference type="PANTHER" id="PTHR43798">
    <property type="entry name" value="MONOACYLGLYCEROL LIPASE"/>
    <property type="match status" value="1"/>
</dbReference>